<evidence type="ECO:0000313" key="2">
    <source>
        <dbReference type="EMBL" id="KKL94353.1"/>
    </source>
</evidence>
<feature type="region of interest" description="Disordered" evidence="1">
    <location>
        <begin position="1"/>
        <end position="24"/>
    </location>
</feature>
<accession>A0A0F9G6M8</accession>
<organism evidence="2">
    <name type="scientific">marine sediment metagenome</name>
    <dbReference type="NCBI Taxonomy" id="412755"/>
    <lineage>
        <taxon>unclassified sequences</taxon>
        <taxon>metagenomes</taxon>
        <taxon>ecological metagenomes</taxon>
    </lineage>
</organism>
<proteinExistence type="predicted"/>
<feature type="non-terminal residue" evidence="2">
    <location>
        <position position="73"/>
    </location>
</feature>
<sequence>MAIPHGSMPGAPYPVTESELNYGPQPDDSAVEMDLWIEFTSFPVVKAILTEEGSPMFGKSLGARFFIGAGVGP</sequence>
<name>A0A0F9G6M8_9ZZZZ</name>
<dbReference type="EMBL" id="LAZR01018947">
    <property type="protein sequence ID" value="KKL94353.1"/>
    <property type="molecule type" value="Genomic_DNA"/>
</dbReference>
<protein>
    <submittedName>
        <fullName evidence="2">Uncharacterized protein</fullName>
    </submittedName>
</protein>
<evidence type="ECO:0000256" key="1">
    <source>
        <dbReference type="SAM" id="MobiDB-lite"/>
    </source>
</evidence>
<reference evidence="2" key="1">
    <citation type="journal article" date="2015" name="Nature">
        <title>Complex archaea that bridge the gap between prokaryotes and eukaryotes.</title>
        <authorList>
            <person name="Spang A."/>
            <person name="Saw J.H."/>
            <person name="Jorgensen S.L."/>
            <person name="Zaremba-Niedzwiedzka K."/>
            <person name="Martijn J."/>
            <person name="Lind A.E."/>
            <person name="van Eijk R."/>
            <person name="Schleper C."/>
            <person name="Guy L."/>
            <person name="Ettema T.J."/>
        </authorList>
    </citation>
    <scope>NUCLEOTIDE SEQUENCE</scope>
</reference>
<gene>
    <name evidence="2" type="ORF">LCGC14_1865450</name>
</gene>
<dbReference type="AlphaFoldDB" id="A0A0F9G6M8"/>
<comment type="caution">
    <text evidence="2">The sequence shown here is derived from an EMBL/GenBank/DDBJ whole genome shotgun (WGS) entry which is preliminary data.</text>
</comment>